<dbReference type="Pfam" id="PF01370">
    <property type="entry name" value="Epimerase"/>
    <property type="match status" value="1"/>
</dbReference>
<proteinExistence type="inferred from homology"/>
<comment type="pathway">
    <text evidence="1">Bacterial outer membrane biogenesis; LPS O-antigen biosynthesis.</text>
</comment>
<dbReference type="PANTHER" id="PTHR43000">
    <property type="entry name" value="DTDP-D-GLUCOSE 4,6-DEHYDRATASE-RELATED"/>
    <property type="match status" value="1"/>
</dbReference>
<feature type="domain" description="NAD-dependent epimerase/dehydratase" evidence="3">
    <location>
        <begin position="20"/>
        <end position="228"/>
    </location>
</feature>
<dbReference type="InterPro" id="IPR036291">
    <property type="entry name" value="NAD(P)-bd_dom_sf"/>
</dbReference>
<name>A0ABT0DKG8_9HYPH</name>
<dbReference type="GO" id="GO:0008446">
    <property type="term" value="F:GDP-mannose 4,6-dehydratase activity"/>
    <property type="evidence" value="ECO:0007669"/>
    <property type="project" value="UniProtKB-EC"/>
</dbReference>
<evidence type="ECO:0000259" key="3">
    <source>
        <dbReference type="Pfam" id="PF01370"/>
    </source>
</evidence>
<evidence type="ECO:0000313" key="4">
    <source>
        <dbReference type="EMBL" id="MCK0207788.1"/>
    </source>
</evidence>
<accession>A0ABT0DKG8</accession>
<protein>
    <submittedName>
        <fullName evidence="4">GDP-mannose 4,6-dehydratase</fullName>
        <ecNumber evidence="4">4.2.1.47</ecNumber>
    </submittedName>
</protein>
<dbReference type="RefSeq" id="WP_247199715.1">
    <property type="nucleotide sequence ID" value="NZ_JALKCG010000001.1"/>
</dbReference>
<dbReference type="PRINTS" id="PR01713">
    <property type="entry name" value="NUCEPIMERASE"/>
</dbReference>
<dbReference type="EMBL" id="JALKCG010000001">
    <property type="protein sequence ID" value="MCK0207788.1"/>
    <property type="molecule type" value="Genomic_DNA"/>
</dbReference>
<sequence length="301" mass="32828">MRGRRGPRPRQGDVLTRRLLVTGGWGFLGKHVRALLAREELTVIAPRRDELDVTREFPDLGAFDVLIHLAGRTFVPDSWQRPGLFWQVNAGGTINALDACRRHGAAMVLVSAYGYGNPDSLPIPEETVLRPTNPYAFSKVAAEEACRYYAKDLGVPAVILRPFNIYGPGQDERFLVPSVLRQALAPDVAAVELADCAPRRDYVHIDDVARAVVTAALREEKAGVFNIGSGRSHSVGEVARLILDAAGVSKPIVDRKQTRPNEIMDTVADISAAARELDWRPRTSLEAGLAALVADARPQAV</sequence>
<comment type="similarity">
    <text evidence="2">Belongs to the NAD(P)-dependent epimerase/dehydratase family.</text>
</comment>
<keyword evidence="4" id="KW-0456">Lyase</keyword>
<dbReference type="SUPFAM" id="SSF51735">
    <property type="entry name" value="NAD(P)-binding Rossmann-fold domains"/>
    <property type="match status" value="1"/>
</dbReference>
<reference evidence="4 5" key="1">
    <citation type="submission" date="2022-04" db="EMBL/GenBank/DDBJ databases">
        <authorList>
            <person name="Grouzdev D.S."/>
            <person name="Pantiukh K.S."/>
            <person name="Krutkina M.S."/>
        </authorList>
    </citation>
    <scope>NUCLEOTIDE SEQUENCE [LARGE SCALE GENOMIC DNA]</scope>
    <source>
        <strain evidence="4 5">Jip08</strain>
    </source>
</reference>
<organism evidence="4 5">
    <name type="scientific">Ancylobacter koreensis</name>
    <dbReference type="NCBI Taxonomy" id="266121"/>
    <lineage>
        <taxon>Bacteria</taxon>
        <taxon>Pseudomonadati</taxon>
        <taxon>Pseudomonadota</taxon>
        <taxon>Alphaproteobacteria</taxon>
        <taxon>Hyphomicrobiales</taxon>
        <taxon>Xanthobacteraceae</taxon>
        <taxon>Ancylobacter</taxon>
    </lineage>
</organism>
<dbReference type="InterPro" id="IPR001509">
    <property type="entry name" value="Epimerase_deHydtase"/>
</dbReference>
<gene>
    <name evidence="4" type="ORF">MWN33_07030</name>
</gene>
<reference evidence="5" key="2">
    <citation type="submission" date="2023-07" db="EMBL/GenBank/DDBJ databases">
        <title>Ancylobacter moscoviensis sp. nov., facultatively methylotrophic bacteria from activated sludge and the reclassification of Starkeya novella (Starkey 1934) Kelly et al. 2000 as Ancylobacter novellus comb. nov., Starkeya koreensis Im et al. 2006 as Ancylobacter koreensis comb.nov., Angulomicrobium tetraedrale Vasil'eva et al. 1986 as Ancylobacter tetraedralis comb. nov., Angulomicrobium amanitiforme Fritz et al. 2004 as Ancylobacter amanitiformis comb. nov. and Methylorhabdus multivorans Doronina et al. 1996 as Ancylobacter multivorans comb. nov. and emended description of the genus Ancylobacter.</title>
        <authorList>
            <person name="Doronina N."/>
            <person name="Chemodurova A."/>
            <person name="Grouzdev D."/>
            <person name="Koziaeva V."/>
            <person name="Shi W."/>
            <person name="Wu L."/>
            <person name="Kaparullina E."/>
        </authorList>
    </citation>
    <scope>NUCLEOTIDE SEQUENCE [LARGE SCALE GENOMIC DNA]</scope>
    <source>
        <strain evidence="5">Jip08</strain>
    </source>
</reference>
<dbReference type="Gene3D" id="3.40.50.720">
    <property type="entry name" value="NAD(P)-binding Rossmann-like Domain"/>
    <property type="match status" value="1"/>
</dbReference>
<dbReference type="EC" id="4.2.1.47" evidence="4"/>
<comment type="caution">
    <text evidence="4">The sequence shown here is derived from an EMBL/GenBank/DDBJ whole genome shotgun (WGS) entry which is preliminary data.</text>
</comment>
<evidence type="ECO:0000256" key="2">
    <source>
        <dbReference type="ARBA" id="ARBA00007637"/>
    </source>
</evidence>
<evidence type="ECO:0000313" key="5">
    <source>
        <dbReference type="Proteomes" id="UP001202867"/>
    </source>
</evidence>
<evidence type="ECO:0000256" key="1">
    <source>
        <dbReference type="ARBA" id="ARBA00005125"/>
    </source>
</evidence>
<keyword evidence="5" id="KW-1185">Reference proteome</keyword>
<dbReference type="Proteomes" id="UP001202867">
    <property type="component" value="Unassembled WGS sequence"/>
</dbReference>